<dbReference type="GO" id="GO:0004742">
    <property type="term" value="F:dihydrolipoyllysine-residue acetyltransferase activity"/>
    <property type="evidence" value="ECO:0007669"/>
    <property type="project" value="TreeGrafter"/>
</dbReference>
<keyword evidence="2" id="KW-0450">Lipoyl</keyword>
<gene>
    <name evidence="7" type="ORF">LTR84_007860</name>
</gene>
<evidence type="ECO:0000259" key="5">
    <source>
        <dbReference type="PROSITE" id="PS50968"/>
    </source>
</evidence>
<evidence type="ECO:0000256" key="1">
    <source>
        <dbReference type="ARBA" id="ARBA00007317"/>
    </source>
</evidence>
<dbReference type="GO" id="GO:0045254">
    <property type="term" value="C:pyruvate dehydrogenase complex"/>
    <property type="evidence" value="ECO:0007669"/>
    <property type="project" value="InterPro"/>
</dbReference>
<dbReference type="Pfam" id="PF00364">
    <property type="entry name" value="Biotin_lipoyl"/>
    <property type="match status" value="1"/>
</dbReference>
<evidence type="ECO:0000256" key="4">
    <source>
        <dbReference type="SAM" id="MobiDB-lite"/>
    </source>
</evidence>
<dbReference type="InterPro" id="IPR011053">
    <property type="entry name" value="Single_hybrid_motif"/>
</dbReference>
<evidence type="ECO:0000256" key="3">
    <source>
        <dbReference type="ARBA" id="ARBA00022946"/>
    </source>
</evidence>
<feature type="region of interest" description="Disordered" evidence="4">
    <location>
        <begin position="123"/>
        <end position="186"/>
    </location>
</feature>
<comment type="similarity">
    <text evidence="1">Belongs to the 2-oxoacid dehydrogenase family.</text>
</comment>
<dbReference type="PROSITE" id="PS00189">
    <property type="entry name" value="LIPOYL"/>
    <property type="match status" value="1"/>
</dbReference>
<dbReference type="PANTHER" id="PTHR23151:SF82">
    <property type="entry name" value="PYRUVATE DEHYDROGENASE COMPLEX PROTEIN X COMPONENT, MITOCHONDRIAL"/>
    <property type="match status" value="1"/>
</dbReference>
<dbReference type="InterPro" id="IPR045257">
    <property type="entry name" value="E2/Pdx1"/>
</dbReference>
<dbReference type="PANTHER" id="PTHR23151">
    <property type="entry name" value="DIHYDROLIPOAMIDE ACETYL/SUCCINYL-TRANSFERASE-RELATED"/>
    <property type="match status" value="1"/>
</dbReference>
<keyword evidence="3" id="KW-0809">Transit peptide</keyword>
<dbReference type="PROSITE" id="PS51826">
    <property type="entry name" value="PSBD"/>
    <property type="match status" value="1"/>
</dbReference>
<dbReference type="InterPro" id="IPR000089">
    <property type="entry name" value="Biotin_lipoyl"/>
</dbReference>
<feature type="domain" description="Peripheral subunit-binding (PSBD)" evidence="6">
    <location>
        <begin position="185"/>
        <end position="225"/>
    </location>
</feature>
<proteinExistence type="inferred from homology"/>
<dbReference type="Gene3D" id="4.10.320.10">
    <property type="entry name" value="E3-binding domain"/>
    <property type="match status" value="1"/>
</dbReference>
<protein>
    <recommendedName>
        <fullName evidence="9">Dihydrolipoamide acetyltransferase component of pyruvate dehydrogenase complex</fullName>
    </recommendedName>
</protein>
<dbReference type="SUPFAM" id="SSF47005">
    <property type="entry name" value="Peripheral subunit-binding domain of 2-oxo acid dehydrogenase complex"/>
    <property type="match status" value="1"/>
</dbReference>
<evidence type="ECO:0000313" key="8">
    <source>
        <dbReference type="Proteomes" id="UP001358417"/>
    </source>
</evidence>
<evidence type="ECO:0000256" key="2">
    <source>
        <dbReference type="ARBA" id="ARBA00022823"/>
    </source>
</evidence>
<dbReference type="RefSeq" id="XP_064710415.1">
    <property type="nucleotide sequence ID" value="XM_064851412.1"/>
</dbReference>
<dbReference type="InterPro" id="IPR036625">
    <property type="entry name" value="E3-bd_dom_sf"/>
</dbReference>
<dbReference type="GeneID" id="89976025"/>
<dbReference type="CDD" id="cd06849">
    <property type="entry name" value="lipoyl_domain"/>
    <property type="match status" value="1"/>
</dbReference>
<dbReference type="AlphaFoldDB" id="A0AAV9NMB3"/>
<sequence length="448" mass="47546">MAARQSVRLLARQITSQCSHSQTQARRAFSYTPASLAAQNFTMPAMSPTMTEGNISSWKVKEGDSFSTGDVLLEIETDKASMDVEAQEDGVVAKIFSSDGTKGVKVGTRIAVLAEPGDDISSLEIPADEAKPVSSEADNVKGGKDSSYESSGVEKEVEGTPQNKRPSKDKPKTSPTGPGQNPKYPLYPSVIALVHENHLSDADVAKIPATGPNNRLLKGDILAHLGAIEQDYPAEQSKRITHLGHLDLSNIKIQAPPAKSPATSAAAVASEPEQPKTTSIALNISLSEVLKVQKRIKDTLGLSVPLSTFLARAIDLANDDLPLAKGAKPSADALFNAVLGLDTIPTTSRAAYLPQIDAFSIPLTPAVSRPSRAKVPDIIDILSGKVIRRTAASSRSTAPRPARNITTTTDGAVNVFSLSVPVGEEKRARTFLERVKTVLQVEPGKLVL</sequence>
<name>A0AAV9NMB3_9EURO</name>
<dbReference type="InterPro" id="IPR004167">
    <property type="entry name" value="PSBD"/>
</dbReference>
<dbReference type="EMBL" id="JAVRRD010000003">
    <property type="protein sequence ID" value="KAK5061318.1"/>
    <property type="molecule type" value="Genomic_DNA"/>
</dbReference>
<dbReference type="InterPro" id="IPR003016">
    <property type="entry name" value="2-oxoA_DH_lipoyl-BS"/>
</dbReference>
<organism evidence="7 8">
    <name type="scientific">Exophiala bonariae</name>
    <dbReference type="NCBI Taxonomy" id="1690606"/>
    <lineage>
        <taxon>Eukaryota</taxon>
        <taxon>Fungi</taxon>
        <taxon>Dikarya</taxon>
        <taxon>Ascomycota</taxon>
        <taxon>Pezizomycotina</taxon>
        <taxon>Eurotiomycetes</taxon>
        <taxon>Chaetothyriomycetidae</taxon>
        <taxon>Chaetothyriales</taxon>
        <taxon>Herpotrichiellaceae</taxon>
        <taxon>Exophiala</taxon>
    </lineage>
</organism>
<accession>A0AAV9NMB3</accession>
<feature type="compositionally biased region" description="Basic and acidic residues" evidence="4">
    <location>
        <begin position="138"/>
        <end position="158"/>
    </location>
</feature>
<dbReference type="SUPFAM" id="SSF51230">
    <property type="entry name" value="Single hybrid motif"/>
    <property type="match status" value="1"/>
</dbReference>
<evidence type="ECO:0000259" key="6">
    <source>
        <dbReference type="PROSITE" id="PS51826"/>
    </source>
</evidence>
<evidence type="ECO:0008006" key="9">
    <source>
        <dbReference type="Google" id="ProtNLM"/>
    </source>
</evidence>
<dbReference type="FunFam" id="2.40.50.100:FF:000010">
    <property type="entry name" value="Acetyltransferase component of pyruvate dehydrogenase complex"/>
    <property type="match status" value="1"/>
</dbReference>
<keyword evidence="8" id="KW-1185">Reference proteome</keyword>
<reference evidence="7 8" key="1">
    <citation type="submission" date="2023-08" db="EMBL/GenBank/DDBJ databases">
        <title>Black Yeasts Isolated from many extreme environments.</title>
        <authorList>
            <person name="Coleine C."/>
            <person name="Stajich J.E."/>
            <person name="Selbmann L."/>
        </authorList>
    </citation>
    <scope>NUCLEOTIDE SEQUENCE [LARGE SCALE GENOMIC DNA]</scope>
    <source>
        <strain evidence="7 8">CCFEE 5792</strain>
    </source>
</reference>
<dbReference type="Gene3D" id="2.40.50.100">
    <property type="match status" value="1"/>
</dbReference>
<evidence type="ECO:0000313" key="7">
    <source>
        <dbReference type="EMBL" id="KAK5061318.1"/>
    </source>
</evidence>
<dbReference type="PROSITE" id="PS50968">
    <property type="entry name" value="BIOTINYL_LIPOYL"/>
    <property type="match status" value="1"/>
</dbReference>
<feature type="domain" description="Lipoyl-binding" evidence="5">
    <location>
        <begin position="38"/>
        <end position="114"/>
    </location>
</feature>
<comment type="caution">
    <text evidence="7">The sequence shown here is derived from an EMBL/GenBank/DDBJ whole genome shotgun (WGS) entry which is preliminary data.</text>
</comment>
<dbReference type="GO" id="GO:0006086">
    <property type="term" value="P:pyruvate decarboxylation to acetyl-CoA"/>
    <property type="evidence" value="ECO:0007669"/>
    <property type="project" value="InterPro"/>
</dbReference>
<dbReference type="Proteomes" id="UP001358417">
    <property type="component" value="Unassembled WGS sequence"/>
</dbReference>